<feature type="compositionally biased region" description="Polar residues" evidence="2">
    <location>
        <begin position="32"/>
        <end position="78"/>
    </location>
</feature>
<protein>
    <submittedName>
        <fullName evidence="3">Uncharacterized protein</fullName>
    </submittedName>
</protein>
<keyword evidence="1" id="KW-0175">Coiled coil</keyword>
<reference evidence="3" key="1">
    <citation type="submission" date="2024-06" db="EMBL/GenBank/DDBJ databases">
        <title>Intestivirid acquisition increases across infancy in a wild primate population.</title>
        <authorList>
            <person name="Schneider-Creas I.A."/>
            <person name="Moya I.L."/>
            <person name="Chiou K.L."/>
            <person name="Baniel A."/>
            <person name="Azanaw Haile A."/>
            <person name="Kebede F."/>
            <person name="Abebe B."/>
            <person name="Snyder-Mackler N."/>
            <person name="Varsani A."/>
        </authorList>
    </citation>
    <scope>NUCLEOTIDE SEQUENCE</scope>
    <source>
        <strain evidence="3">Int_RNL_2017_0546_COW</strain>
    </source>
</reference>
<accession>A0AAU8MI25</accession>
<organism evidence="3">
    <name type="scientific">Geladintestivirus 1</name>
    <dbReference type="NCBI Taxonomy" id="3233133"/>
    <lineage>
        <taxon>Viruses</taxon>
        <taxon>Duplodnaviria</taxon>
        <taxon>Heunggongvirae</taxon>
        <taxon>Uroviricota</taxon>
        <taxon>Caudoviricetes</taxon>
        <taxon>Crassvirales</taxon>
    </lineage>
</organism>
<evidence type="ECO:0000313" key="3">
    <source>
        <dbReference type="EMBL" id="XCO00469.1"/>
    </source>
</evidence>
<sequence length="446" mass="49713">MKFGRLFNKTIGTTSGKPMKCDEIDFEGNGSSGTEGNKTEGSGDSTSDGNKNNTNTEPNDLDGNSNGTTSLDGNQNIEGGTEGNATTPNNQNQNVTVSVNPGDEIELDGVKYTVDDNGNIVDADGNIFQEAANVEQWLKEQNVIDNHNDEINIENIIQSVGIDITDDEGNPVEFTNDADGIKSYIDNVMELRANEIANATMDRFFNEAPIVKDFLDYLTVNGSPIGFGEIRDLSNVTLDRDNENQLENVIRAAAKEFGNSTLSESYIKYLKDSGGLYDEANRQLQAMVTRDKELAEERKQQADAARKEQEAKVTEYWNNVKSTIDKREIAGYKIPESFTLENDGKKVILTPNDFWSYLTYRDKQTGLSEYQKDLNAMTDEDIMNNELLDAWLHFTGRSYKDLINMELKKEQVRQLKLSSKNNATRGSIKINRHKSNSVNIDSIILG</sequence>
<evidence type="ECO:0000256" key="1">
    <source>
        <dbReference type="SAM" id="Coils"/>
    </source>
</evidence>
<feature type="coiled-coil region" evidence="1">
    <location>
        <begin position="277"/>
        <end position="312"/>
    </location>
</feature>
<name>A0AAU8MI25_9CAUD</name>
<feature type="region of interest" description="Disordered" evidence="2">
    <location>
        <begin position="1"/>
        <end position="102"/>
    </location>
</feature>
<evidence type="ECO:0000256" key="2">
    <source>
        <dbReference type="SAM" id="MobiDB-lite"/>
    </source>
</evidence>
<dbReference type="EMBL" id="PP965499">
    <property type="protein sequence ID" value="XCO00469.1"/>
    <property type="molecule type" value="Genomic_DNA"/>
</dbReference>
<feature type="compositionally biased region" description="Low complexity" evidence="2">
    <location>
        <begin position="84"/>
        <end position="101"/>
    </location>
</feature>
<proteinExistence type="predicted"/>